<dbReference type="STRING" id="140314.SAMN04488076_12715"/>
<dbReference type="GO" id="GO:0047324">
    <property type="term" value="F:phosphoenolpyruvate-glycerone phosphotransferase activity"/>
    <property type="evidence" value="ECO:0007669"/>
    <property type="project" value="UniProtKB-EC"/>
</dbReference>
<dbReference type="InterPro" id="IPR036117">
    <property type="entry name" value="DhaL_dom_sf"/>
</dbReference>
<evidence type="ECO:0000256" key="8">
    <source>
        <dbReference type="ARBA" id="ARBA00055771"/>
    </source>
</evidence>
<dbReference type="FunFam" id="1.25.40.340:FF:000002">
    <property type="entry name" value="Dihydroxyacetone kinase, L subunit"/>
    <property type="match status" value="1"/>
</dbReference>
<evidence type="ECO:0000256" key="5">
    <source>
        <dbReference type="ARBA" id="ARBA00022777"/>
    </source>
</evidence>
<name>A0A143Z2T9_9LACT</name>
<dbReference type="SMART" id="SM01120">
    <property type="entry name" value="Dak2"/>
    <property type="match status" value="1"/>
</dbReference>
<reference evidence="10 11" key="1">
    <citation type="submission" date="2016-02" db="EMBL/GenBank/DDBJ databases">
        <authorList>
            <person name="Wen L."/>
            <person name="He K."/>
            <person name="Yang H."/>
        </authorList>
    </citation>
    <scope>NUCLEOTIDE SEQUENCE [LARGE SCALE GENOMIC DNA]</scope>
    <source>
        <strain evidence="10">Trichococcus palustris</strain>
    </source>
</reference>
<keyword evidence="11" id="KW-1185">Reference proteome</keyword>
<accession>A0A143Z2T9</accession>
<dbReference type="GO" id="GO:0019563">
    <property type="term" value="P:glycerol catabolic process"/>
    <property type="evidence" value="ECO:0007669"/>
    <property type="project" value="TreeGrafter"/>
</dbReference>
<dbReference type="GO" id="GO:0004371">
    <property type="term" value="F:glycerone kinase activity"/>
    <property type="evidence" value="ECO:0007669"/>
    <property type="project" value="InterPro"/>
</dbReference>
<dbReference type="PANTHER" id="PTHR28629">
    <property type="entry name" value="TRIOKINASE/FMN CYCLASE"/>
    <property type="match status" value="1"/>
</dbReference>
<keyword evidence="5 10" id="KW-0418">Kinase</keyword>
<evidence type="ECO:0000256" key="6">
    <source>
        <dbReference type="ARBA" id="ARBA00022798"/>
    </source>
</evidence>
<dbReference type="EC" id="2.7.1.121" evidence="3"/>
<dbReference type="InterPro" id="IPR012737">
    <property type="entry name" value="DhaK_L_YcgS"/>
</dbReference>
<gene>
    <name evidence="10" type="ORF">Tpal_2696</name>
</gene>
<evidence type="ECO:0000256" key="4">
    <source>
        <dbReference type="ARBA" id="ARBA00022679"/>
    </source>
</evidence>
<comment type="catalytic activity">
    <reaction evidence="1">
        <text>dihydroxyacetone + phosphoenolpyruvate = dihydroxyacetone phosphate + pyruvate</text>
        <dbReference type="Rhea" id="RHEA:18381"/>
        <dbReference type="ChEBI" id="CHEBI:15361"/>
        <dbReference type="ChEBI" id="CHEBI:16016"/>
        <dbReference type="ChEBI" id="CHEBI:57642"/>
        <dbReference type="ChEBI" id="CHEBI:58702"/>
        <dbReference type="EC" id="2.7.1.121"/>
    </reaction>
</comment>
<dbReference type="Gene3D" id="1.25.40.340">
    <property type="match status" value="1"/>
</dbReference>
<dbReference type="PROSITE" id="PS51480">
    <property type="entry name" value="DHAL"/>
    <property type="match status" value="1"/>
</dbReference>
<dbReference type="AlphaFoldDB" id="A0A143Z2T9"/>
<organism evidence="10 11">
    <name type="scientific">Trichococcus palustris</name>
    <dbReference type="NCBI Taxonomy" id="140314"/>
    <lineage>
        <taxon>Bacteria</taxon>
        <taxon>Bacillati</taxon>
        <taxon>Bacillota</taxon>
        <taxon>Bacilli</taxon>
        <taxon>Lactobacillales</taxon>
        <taxon>Carnobacteriaceae</taxon>
        <taxon>Trichococcus</taxon>
    </lineage>
</organism>
<evidence type="ECO:0000256" key="2">
    <source>
        <dbReference type="ARBA" id="ARBA00004745"/>
    </source>
</evidence>
<dbReference type="OrthoDB" id="9800291at2"/>
<dbReference type="NCBIfam" id="TIGR02365">
    <property type="entry name" value="dha_L_ycgS"/>
    <property type="match status" value="1"/>
</dbReference>
<dbReference type="InterPro" id="IPR004007">
    <property type="entry name" value="DhaL_dom"/>
</dbReference>
<evidence type="ECO:0000256" key="1">
    <source>
        <dbReference type="ARBA" id="ARBA00001113"/>
    </source>
</evidence>
<keyword evidence="6" id="KW-0319">Glycerol metabolism</keyword>
<comment type="function">
    <text evidence="8">ADP-binding subunit of the dihydroxyacetone kinase, which is responsible for the phosphoenolpyruvate (PEP)-dependent phosphorylation of dihydroxyacetone. DhaL-ADP is converted to DhaL-ATP via a phosphoryl group transfer from DhaM and transmits it to dihydroxyacetone binds to DhaK.</text>
</comment>
<evidence type="ECO:0000313" key="11">
    <source>
        <dbReference type="Proteomes" id="UP000242754"/>
    </source>
</evidence>
<comment type="pathway">
    <text evidence="2">Polyol metabolism; glycerol degradation.</text>
</comment>
<protein>
    <recommendedName>
        <fullName evidence="3">phosphoenolpyruvate--glycerone phosphotransferase</fullName>
        <ecNumber evidence="3">2.7.1.121</ecNumber>
    </recommendedName>
</protein>
<evidence type="ECO:0000256" key="3">
    <source>
        <dbReference type="ARBA" id="ARBA00012095"/>
    </source>
</evidence>
<dbReference type="InterPro" id="IPR050861">
    <property type="entry name" value="Dihydroxyacetone_Kinase"/>
</dbReference>
<dbReference type="Proteomes" id="UP000242754">
    <property type="component" value="Unassembled WGS sequence"/>
</dbReference>
<evidence type="ECO:0000256" key="7">
    <source>
        <dbReference type="ARBA" id="ARBA00046577"/>
    </source>
</evidence>
<dbReference type="GO" id="GO:0005829">
    <property type="term" value="C:cytosol"/>
    <property type="evidence" value="ECO:0007669"/>
    <property type="project" value="TreeGrafter"/>
</dbReference>
<keyword evidence="4" id="KW-0808">Transferase</keyword>
<dbReference type="EMBL" id="FJNE01000011">
    <property type="protein sequence ID" value="CZR01925.1"/>
    <property type="molecule type" value="Genomic_DNA"/>
</dbReference>
<dbReference type="SUPFAM" id="SSF101473">
    <property type="entry name" value="DhaL-like"/>
    <property type="match status" value="1"/>
</dbReference>
<sequence length="195" mass="20611">MVNLEKVQEWITLFIESLCGKQAYLDRLDSFIGDGDHGMNMAHGAVALRRTFEQDPPQSVEELLRRTGMTLISNVGGTAGALYGSAFLEMAKASQTSDDLGKILEAGLGGIQKIGKAEASEKTMVDVWLPVIAAVETKQLTAEKIEAAVASTKDIQATKGRASYLGAGSHGHVDPGAASSGYLFQAMMDGGVYDG</sequence>
<comment type="subunit">
    <text evidence="7">Homodimer. The dihydroxyacetone kinase complex is composed of a homodimer of DhaM, a homodimer of DhaK and the subunit DhaL.</text>
</comment>
<dbReference type="PANTHER" id="PTHR28629:SF4">
    <property type="entry name" value="TRIOKINASE_FMN CYCLASE"/>
    <property type="match status" value="1"/>
</dbReference>
<evidence type="ECO:0000313" key="10">
    <source>
        <dbReference type="EMBL" id="CZR01925.1"/>
    </source>
</evidence>
<evidence type="ECO:0000259" key="9">
    <source>
        <dbReference type="PROSITE" id="PS51480"/>
    </source>
</evidence>
<proteinExistence type="predicted"/>
<dbReference type="Pfam" id="PF02734">
    <property type="entry name" value="Dak2"/>
    <property type="match status" value="1"/>
</dbReference>
<feature type="domain" description="DhaL" evidence="9">
    <location>
        <begin position="5"/>
        <end position="189"/>
    </location>
</feature>